<evidence type="ECO:0000256" key="5">
    <source>
        <dbReference type="ARBA" id="ARBA00022840"/>
    </source>
</evidence>
<evidence type="ECO:0000259" key="10">
    <source>
        <dbReference type="PROSITE" id="PS50893"/>
    </source>
</evidence>
<evidence type="ECO:0000256" key="9">
    <source>
        <dbReference type="SAM" id="Phobius"/>
    </source>
</evidence>
<feature type="region of interest" description="Disordered" evidence="8">
    <location>
        <begin position="865"/>
        <end position="897"/>
    </location>
</feature>
<dbReference type="Proteomes" id="UP001230188">
    <property type="component" value="Unassembled WGS sequence"/>
</dbReference>
<dbReference type="InterPro" id="IPR043926">
    <property type="entry name" value="ABCG_dom"/>
</dbReference>
<evidence type="ECO:0000256" key="1">
    <source>
        <dbReference type="ARBA" id="ARBA00004141"/>
    </source>
</evidence>
<evidence type="ECO:0000256" key="2">
    <source>
        <dbReference type="ARBA" id="ARBA00022448"/>
    </source>
</evidence>
<dbReference type="GO" id="GO:0016887">
    <property type="term" value="F:ATP hydrolysis activity"/>
    <property type="evidence" value="ECO:0007669"/>
    <property type="project" value="InterPro"/>
</dbReference>
<evidence type="ECO:0000256" key="4">
    <source>
        <dbReference type="ARBA" id="ARBA00022741"/>
    </source>
</evidence>
<feature type="domain" description="ABC transporter" evidence="10">
    <location>
        <begin position="607"/>
        <end position="843"/>
    </location>
</feature>
<dbReference type="Pfam" id="PF19055">
    <property type="entry name" value="ABC2_membrane_7"/>
    <property type="match status" value="1"/>
</dbReference>
<accession>A0AAD7XKI0</accession>
<dbReference type="InterPro" id="IPR017871">
    <property type="entry name" value="ABC_transporter-like_CS"/>
</dbReference>
<dbReference type="InterPro" id="IPR013525">
    <property type="entry name" value="ABC2_TM"/>
</dbReference>
<keyword evidence="5" id="KW-0067">ATP-binding</keyword>
<dbReference type="PROSITE" id="PS00211">
    <property type="entry name" value="ABC_TRANSPORTER_1"/>
    <property type="match status" value="1"/>
</dbReference>
<keyword evidence="3 9" id="KW-0812">Transmembrane</keyword>
<keyword evidence="6 9" id="KW-1133">Transmembrane helix</keyword>
<feature type="transmembrane region" description="Helical" evidence="9">
    <location>
        <begin position="1002"/>
        <end position="1027"/>
    </location>
</feature>
<organism evidence="11 12">
    <name type="scientific">Chrysophaeum taylorii</name>
    <dbReference type="NCBI Taxonomy" id="2483200"/>
    <lineage>
        <taxon>Eukaryota</taxon>
        <taxon>Sar</taxon>
        <taxon>Stramenopiles</taxon>
        <taxon>Ochrophyta</taxon>
        <taxon>Pelagophyceae</taxon>
        <taxon>Pelagomonadales</taxon>
        <taxon>Pelagomonadaceae</taxon>
        <taxon>Chrysophaeum</taxon>
    </lineage>
</organism>
<keyword evidence="2" id="KW-0813">Transport</keyword>
<dbReference type="EMBL" id="JAQMWT010000557">
    <property type="protein sequence ID" value="KAJ8599505.1"/>
    <property type="molecule type" value="Genomic_DNA"/>
</dbReference>
<feature type="transmembrane region" description="Helical" evidence="9">
    <location>
        <begin position="955"/>
        <end position="981"/>
    </location>
</feature>
<feature type="transmembrane region" description="Helical" evidence="9">
    <location>
        <begin position="1098"/>
        <end position="1117"/>
    </location>
</feature>
<reference evidence="11" key="1">
    <citation type="submission" date="2023-01" db="EMBL/GenBank/DDBJ databases">
        <title>Metagenome sequencing of chrysophaentin producing Chrysophaeum taylorii.</title>
        <authorList>
            <person name="Davison J."/>
            <person name="Bewley C."/>
        </authorList>
    </citation>
    <scope>NUCLEOTIDE SEQUENCE</scope>
    <source>
        <strain evidence="11">NIES-1699</strain>
    </source>
</reference>
<proteinExistence type="predicted"/>
<protein>
    <recommendedName>
        <fullName evidence="10">ABC transporter domain-containing protein</fullName>
    </recommendedName>
</protein>
<dbReference type="PANTHER" id="PTHR48041:SF91">
    <property type="entry name" value="ABC TRANSPORTER G FAMILY MEMBER 28"/>
    <property type="match status" value="1"/>
</dbReference>
<feature type="transmembrane region" description="Helical" evidence="9">
    <location>
        <begin position="1039"/>
        <end position="1062"/>
    </location>
</feature>
<evidence type="ECO:0000256" key="6">
    <source>
        <dbReference type="ARBA" id="ARBA00022989"/>
    </source>
</evidence>
<evidence type="ECO:0000313" key="11">
    <source>
        <dbReference type="EMBL" id="KAJ8599505.1"/>
    </source>
</evidence>
<feature type="transmembrane region" description="Helical" evidence="9">
    <location>
        <begin position="1142"/>
        <end position="1160"/>
    </location>
</feature>
<keyword evidence="4" id="KW-0547">Nucleotide-binding</keyword>
<keyword evidence="7 9" id="KW-0472">Membrane</keyword>
<dbReference type="InterPro" id="IPR003439">
    <property type="entry name" value="ABC_transporter-like_ATP-bd"/>
</dbReference>
<comment type="subcellular location">
    <subcellularLocation>
        <location evidence="1">Membrane</location>
        <topology evidence="1">Multi-pass membrane protein</topology>
    </subcellularLocation>
</comment>
<name>A0AAD7XKI0_9STRA</name>
<feature type="domain" description="ABC transporter" evidence="10">
    <location>
        <begin position="4"/>
        <end position="232"/>
    </location>
</feature>
<feature type="transmembrane region" description="Helical" evidence="9">
    <location>
        <begin position="483"/>
        <end position="500"/>
    </location>
</feature>
<evidence type="ECO:0000256" key="3">
    <source>
        <dbReference type="ARBA" id="ARBA00022692"/>
    </source>
</evidence>
<evidence type="ECO:0000256" key="8">
    <source>
        <dbReference type="SAM" id="MobiDB-lite"/>
    </source>
</evidence>
<feature type="transmembrane region" description="Helical" evidence="9">
    <location>
        <begin position="419"/>
        <end position="440"/>
    </location>
</feature>
<dbReference type="PROSITE" id="PS50893">
    <property type="entry name" value="ABC_TRANSPORTER_2"/>
    <property type="match status" value="2"/>
</dbReference>
<feature type="transmembrane region" description="Helical" evidence="9">
    <location>
        <begin position="521"/>
        <end position="544"/>
    </location>
</feature>
<gene>
    <name evidence="11" type="ORF">CTAYLR_007320</name>
</gene>
<dbReference type="SUPFAM" id="SSF52540">
    <property type="entry name" value="P-loop containing nucleoside triphosphate hydrolases"/>
    <property type="match status" value="2"/>
</dbReference>
<evidence type="ECO:0000256" key="7">
    <source>
        <dbReference type="ARBA" id="ARBA00023136"/>
    </source>
</evidence>
<feature type="transmembrane region" description="Helical" evidence="9">
    <location>
        <begin position="452"/>
        <end position="471"/>
    </location>
</feature>
<dbReference type="AlphaFoldDB" id="A0AAD7XKI0"/>
<dbReference type="Gene3D" id="3.40.50.300">
    <property type="entry name" value="P-loop containing nucleotide triphosphate hydrolases"/>
    <property type="match status" value="2"/>
</dbReference>
<evidence type="ECO:0000313" key="12">
    <source>
        <dbReference type="Proteomes" id="UP001230188"/>
    </source>
</evidence>
<feature type="transmembrane region" description="Helical" evidence="9">
    <location>
        <begin position="317"/>
        <end position="334"/>
    </location>
</feature>
<dbReference type="PANTHER" id="PTHR48041">
    <property type="entry name" value="ABC TRANSPORTER G FAMILY MEMBER 28"/>
    <property type="match status" value="1"/>
</dbReference>
<dbReference type="GO" id="GO:0005524">
    <property type="term" value="F:ATP binding"/>
    <property type="evidence" value="ECO:0007669"/>
    <property type="project" value="UniProtKB-KW"/>
</dbReference>
<dbReference type="InterPro" id="IPR027417">
    <property type="entry name" value="P-loop_NTPase"/>
</dbReference>
<feature type="transmembrane region" description="Helical" evidence="9">
    <location>
        <begin position="381"/>
        <end position="407"/>
    </location>
</feature>
<dbReference type="SMART" id="SM00382">
    <property type="entry name" value="AAA"/>
    <property type="match status" value="2"/>
</dbReference>
<sequence>MARLEAVDLAYSVGGTAILGRINVSFEPRSVTAVMGPSGSGKTTLLNSLAMRGPGDVSGSVLVNGVAMTPFSMRLQLSYMPQSDEIYRQLRVREVLEYARRLSNASRNRLTSIVDALGLRSVLENKVSAVSGGQRKRTSAAIEFLSGRPVLLMDEPTSGLDSATAFALGDALRAAAHSENRTVIATIHQPSWALLNKFDAVVLLAPRGDRGAAIVYDSTPADLPAAFARVGAAVPEGTNPADHAMRVLDDETITEKWLAGAVPEKKQQQPVVRPADDEEAAYYPITLGQQYCVLLTRALHMWVADSQQGPLIMKMQLGVQTMIVLLLAGMPFNLSKANAVFYYVITKLPMCMTPLVIILPEEKAVILREYRNGVFSGLVYWLARFTLAVAQAAVIATMSTVYVYPLIDFSLVEAKLVRWWLLELIYVSCIMMLGLGLGIASPSPIAGNKVVVAVYIPWLVTSAIFPPLHMMRPTVAWMRYPNLFTWAVKIGLSIGFVHNGDKALDTYRDILGMNAGNVDSCFQALAIAFGLTFCFGLAATLRVLNKPDTTAGTRRSPKQKLSAVGLEAPLLNGVSKDYGGVDVDDYDDYDDDDDAESTSALARGVAIELRAATYAYDGTVALDDVSVRFPAGTVAIMMGPSGAGKTTLLNLLAGRLATTAKKLRGGGVFVDDERVGPGVFKRIGTLTPQEFALPTVLTVRQALLYTAELRRGNRRVARVEALMDKLGIRAHADTVIGTTLKVGISGGQKKRVSIAMDLLAERPVMLVDEPTTGLDALAALSVVKLLVALAGRRTVLCTLHQPPWSTVCRFDQLVLLAAGRVVFDGPPSELPPTLATRGAPVPPNENPVEHVMAVVVAGQLVPGEKEHPSPVPVHENGASKDAVSSGGRGIDDDDDDEEGAGGAYDVPFWTQYTVLVRRSFYIFVVDPDQFPELLMPTIIAGSFLGLSFRSFGVNIFVAAAVLCALTAHGMTVMSGIVLNIPTERQLVLREHRNGTYSASAYFFARTTVALACAAAVSIPFFVVYYPLVGFTADRAALLSFWACSVLNAMVFALMAGVIGLVCKTPLASAQVSEPIGNAMILFSGCIITRRFMKPYAFPVYYGLPIGYAFEIALTAVLKDKGQDGQDVLDYFDVHAKYQTRDFCVLGAMAFFWLGVGMLVADSRIARAQDD</sequence>
<keyword evidence="12" id="KW-1185">Reference proteome</keyword>
<dbReference type="Pfam" id="PF00005">
    <property type="entry name" value="ABC_tran"/>
    <property type="match status" value="2"/>
</dbReference>
<dbReference type="Pfam" id="PF01061">
    <property type="entry name" value="ABC2_membrane"/>
    <property type="match status" value="2"/>
</dbReference>
<comment type="caution">
    <text evidence="11">The sequence shown here is derived from an EMBL/GenBank/DDBJ whole genome shotgun (WGS) entry which is preliminary data.</text>
</comment>
<dbReference type="InterPro" id="IPR003593">
    <property type="entry name" value="AAA+_ATPase"/>
</dbReference>
<dbReference type="InterPro" id="IPR050352">
    <property type="entry name" value="ABCG_transporters"/>
</dbReference>
<dbReference type="GO" id="GO:0140359">
    <property type="term" value="F:ABC-type transporter activity"/>
    <property type="evidence" value="ECO:0007669"/>
    <property type="project" value="InterPro"/>
</dbReference>
<dbReference type="GO" id="GO:0016020">
    <property type="term" value="C:membrane"/>
    <property type="evidence" value="ECO:0007669"/>
    <property type="project" value="UniProtKB-SubCell"/>
</dbReference>